<dbReference type="Proteomes" id="UP000050863">
    <property type="component" value="Unassembled WGS sequence"/>
</dbReference>
<name>A0A0R3LRH3_9BRAD</name>
<gene>
    <name evidence="2" type="ORF">CQ12_10455</name>
</gene>
<feature type="signal peptide" evidence="1">
    <location>
        <begin position="1"/>
        <end position="27"/>
    </location>
</feature>
<evidence type="ECO:0000256" key="1">
    <source>
        <dbReference type="SAM" id="SignalP"/>
    </source>
</evidence>
<evidence type="ECO:0000313" key="2">
    <source>
        <dbReference type="EMBL" id="KRR10508.1"/>
    </source>
</evidence>
<dbReference type="InterPro" id="IPR027396">
    <property type="entry name" value="DsrEFH-like"/>
</dbReference>
<proteinExistence type="predicted"/>
<dbReference type="SUPFAM" id="SSF75169">
    <property type="entry name" value="DsrEFH-like"/>
    <property type="match status" value="1"/>
</dbReference>
<dbReference type="PANTHER" id="PTHR37691:SF1">
    <property type="entry name" value="BLR3518 PROTEIN"/>
    <property type="match status" value="1"/>
</dbReference>
<dbReference type="AlphaFoldDB" id="A0A0R3LRH3"/>
<dbReference type="Gene3D" id="3.40.1260.10">
    <property type="entry name" value="DsrEFH-like"/>
    <property type="match status" value="1"/>
</dbReference>
<dbReference type="RefSeq" id="WP_057835116.1">
    <property type="nucleotide sequence ID" value="NZ_LLXZ01000059.1"/>
</dbReference>
<feature type="chain" id="PRO_5006443292" evidence="1">
    <location>
        <begin position="28"/>
        <end position="206"/>
    </location>
</feature>
<evidence type="ECO:0000313" key="3">
    <source>
        <dbReference type="Proteomes" id="UP000050863"/>
    </source>
</evidence>
<reference evidence="2 3" key="1">
    <citation type="submission" date="2014-03" db="EMBL/GenBank/DDBJ databases">
        <title>Bradyrhizobium valentinum sp. nov., isolated from effective nodules of Lupinus mariae-josephae, a lupine endemic of basic-lime soils in Eastern Spain.</title>
        <authorList>
            <person name="Duran D."/>
            <person name="Rey L."/>
            <person name="Navarro A."/>
            <person name="Busquets A."/>
            <person name="Imperial J."/>
            <person name="Ruiz-Argueso T."/>
        </authorList>
    </citation>
    <scope>NUCLEOTIDE SEQUENCE [LARGE SCALE GENOMIC DNA]</scope>
    <source>
        <strain evidence="2 3">PAC68</strain>
    </source>
</reference>
<keyword evidence="1" id="KW-0732">Signal</keyword>
<dbReference type="STRING" id="280332.CQ12_10455"/>
<sequence length="206" mass="22706">MKMFQHIASVTTIVAATVLFAPSFAAAERGGRYWVPATTYPAVYQPPVAERVAAPRKATKHSKAAKHRRDRSLLAANARLASDAKAHRLVLQVNTNDPAAMNLTLNNATNVAQYYKDLGEKVKIEVVTFGPGLHMLRDDTSPVKARIEEMALSRPEVSFKACGNTQERMHKAENKDIPIVAQAEVVKSGVVRVMELQEKGWSYVKP</sequence>
<dbReference type="OrthoDB" id="5794490at2"/>
<dbReference type="EMBL" id="LLXZ01000059">
    <property type="protein sequence ID" value="KRR10508.1"/>
    <property type="molecule type" value="Genomic_DNA"/>
</dbReference>
<comment type="caution">
    <text evidence="2">The sequence shown here is derived from an EMBL/GenBank/DDBJ whole genome shotgun (WGS) entry which is preliminary data.</text>
</comment>
<keyword evidence="3" id="KW-1185">Reference proteome</keyword>
<accession>A0A0R3LRH3</accession>
<organism evidence="2 3">
    <name type="scientific">Bradyrhizobium jicamae</name>
    <dbReference type="NCBI Taxonomy" id="280332"/>
    <lineage>
        <taxon>Bacteria</taxon>
        <taxon>Pseudomonadati</taxon>
        <taxon>Pseudomonadota</taxon>
        <taxon>Alphaproteobacteria</taxon>
        <taxon>Hyphomicrobiales</taxon>
        <taxon>Nitrobacteraceae</taxon>
        <taxon>Bradyrhizobium</taxon>
    </lineage>
</organism>
<protein>
    <submittedName>
        <fullName evidence="2">Uncharacterized protein</fullName>
    </submittedName>
</protein>
<dbReference type="PANTHER" id="PTHR37691">
    <property type="entry name" value="BLR3518 PROTEIN"/>
    <property type="match status" value="1"/>
</dbReference>